<name>A0A418JL46_STAHY</name>
<evidence type="ECO:0000313" key="1">
    <source>
        <dbReference type="EMBL" id="RIO47096.1"/>
    </source>
</evidence>
<reference evidence="1 2" key="1">
    <citation type="journal article" date="2016" name="Front. Microbiol.">
        <title>Comprehensive Phylogenetic Analysis of Bovine Non-aureus Staphylococci Species Based on Whole-Genome Sequencing.</title>
        <authorList>
            <person name="Naushad S."/>
            <person name="Barkema H.W."/>
            <person name="Luby C."/>
            <person name="Condas L.A."/>
            <person name="Nobrega D.B."/>
            <person name="Carson D.A."/>
            <person name="De Buck J."/>
        </authorList>
    </citation>
    <scope>NUCLEOTIDE SEQUENCE [LARGE SCALE GENOMIC DNA]</scope>
    <source>
        <strain evidence="1 2">SNUC 5959</strain>
    </source>
</reference>
<evidence type="ECO:0008006" key="3">
    <source>
        <dbReference type="Google" id="ProtNLM"/>
    </source>
</evidence>
<gene>
    <name evidence="1" type="ORF">BUZ57_02335</name>
</gene>
<accession>A0A418JL46</accession>
<proteinExistence type="predicted"/>
<comment type="caution">
    <text evidence="1">The sequence shown here is derived from an EMBL/GenBank/DDBJ whole genome shotgun (WGS) entry which is preliminary data.</text>
</comment>
<protein>
    <recommendedName>
        <fullName evidence="3">YokE-like PH domain-containing protein</fullName>
    </recommendedName>
</protein>
<sequence length="117" mass="13461">MIPLFYMITEGVSMNKIKNESLQVLASMLIINANYVHGTLYLKEDGVHFKANGLLADKEIRSHFLFNEIQHIKFGFSFKPYRIVIKTFSDEAYIFDFVAKQEGKALVQVVKQNLSRA</sequence>
<organism evidence="1 2">
    <name type="scientific">Staphylococcus hyicus</name>
    <dbReference type="NCBI Taxonomy" id="1284"/>
    <lineage>
        <taxon>Bacteria</taxon>
        <taxon>Bacillati</taxon>
        <taxon>Bacillota</taxon>
        <taxon>Bacilli</taxon>
        <taxon>Bacillales</taxon>
        <taxon>Staphylococcaceae</taxon>
        <taxon>Staphylococcus</taxon>
    </lineage>
</organism>
<evidence type="ECO:0000313" key="2">
    <source>
        <dbReference type="Proteomes" id="UP000285625"/>
    </source>
</evidence>
<dbReference type="Proteomes" id="UP000285625">
    <property type="component" value="Unassembled WGS sequence"/>
</dbReference>
<dbReference type="EMBL" id="QXVO01000005">
    <property type="protein sequence ID" value="RIO47096.1"/>
    <property type="molecule type" value="Genomic_DNA"/>
</dbReference>
<dbReference type="AlphaFoldDB" id="A0A418JL46"/>